<comment type="caution">
    <text evidence="8">The sequence shown here is derived from an EMBL/GenBank/DDBJ whole genome shotgun (WGS) entry which is preliminary data.</text>
</comment>
<dbReference type="Pfam" id="PF07393">
    <property type="entry name" value="Sec10_HB"/>
    <property type="match status" value="1"/>
</dbReference>
<dbReference type="PANTHER" id="PTHR12100:SF0">
    <property type="entry name" value="EXOCYST COMPLEX COMPONENT 5"/>
    <property type="match status" value="1"/>
</dbReference>
<protein>
    <submittedName>
        <fullName evidence="8">Exocyst complex component Sec10</fullName>
    </submittedName>
</protein>
<keyword evidence="3" id="KW-0268">Exocytosis</keyword>
<dbReference type="GO" id="GO:0006887">
    <property type="term" value="P:exocytosis"/>
    <property type="evidence" value="ECO:0007669"/>
    <property type="project" value="UniProtKB-KW"/>
</dbReference>
<dbReference type="AlphaFoldDB" id="A0A1Y1VPT8"/>
<feature type="domain" description="Exocyst complex component Sec10-like alpha-helical bundle" evidence="6">
    <location>
        <begin position="176"/>
        <end position="798"/>
    </location>
</feature>
<organism evidence="8 9">
    <name type="scientific">Anaeromyces robustus</name>
    <dbReference type="NCBI Taxonomy" id="1754192"/>
    <lineage>
        <taxon>Eukaryota</taxon>
        <taxon>Fungi</taxon>
        <taxon>Fungi incertae sedis</taxon>
        <taxon>Chytridiomycota</taxon>
        <taxon>Chytridiomycota incertae sedis</taxon>
        <taxon>Neocallimastigomycetes</taxon>
        <taxon>Neocallimastigales</taxon>
        <taxon>Neocallimastigaceae</taxon>
        <taxon>Anaeromyces</taxon>
    </lineage>
</organism>
<dbReference type="OrthoDB" id="125856at2759"/>
<keyword evidence="2" id="KW-0813">Transport</keyword>
<comment type="similarity">
    <text evidence="1">Belongs to the SEC10 family.</text>
</comment>
<evidence type="ECO:0000256" key="5">
    <source>
        <dbReference type="SAM" id="Coils"/>
    </source>
</evidence>
<evidence type="ECO:0000256" key="3">
    <source>
        <dbReference type="ARBA" id="ARBA00022483"/>
    </source>
</evidence>
<dbReference type="STRING" id="1754192.A0A1Y1VPT8"/>
<dbReference type="GO" id="GO:0000145">
    <property type="term" value="C:exocyst"/>
    <property type="evidence" value="ECO:0007669"/>
    <property type="project" value="TreeGrafter"/>
</dbReference>
<sequence>MSKFQNFGVNPKLKQLINVETFKNDYSIADFIEQITEDQVIQARKENTEFEPRQFIRTFENAIEELVKLQEQVSEDIIKLEDEVKTEEEIKKNRAKELNLAFEDVFKAFETLESRIGEVGNTAIRIGEQLENIDKQRDRTCDSKDIIQYFMEFNEGKYDRINKLVESGDEGQYNATVIVRRLINITNEVDAPGAENAKGNIEKYSEELEKKILEKFDKVYKEDDIEKMSMYAKSLMNFNSGNSCIQMYINQNKLFLLTNSQNDFVCEDTDDNISAVNPELSKLYDEIRKSCNEEWEKISQIFPNASYVMKMFIQRIFVQSIQMYIEGILKAAENVSIKLYLRNLYSSYIASKKLIEAIRDDLSEQLPNIYSYLERYLQDIFIPYLKGYLEKEKKFLTESYDKELAPFIAYHEYRKENLNKTMFTWAINSIASTASAATGQNFGTFNNNSNTPQAYANRLFGNLLEQGKVSSSNTNINSNTNGEFVTATGVVFTEESGKLDTSLCMKLLKIHSESIIRCNELSLVNELPQNIKDLFDILINYLGNIYIETALDVEIDNISAFDSKSEPNFDHLNTFKLANNFIHLLQEHFQNSILPFIETYPTVHRQIVETKNEFISKMEQKLNVILQKQINCISNWLSVLLQKQRKNDFKPKEDSIVSSSLCANTTACTSCVEFLEKTYRNMSKYLYKSTNFQSFIVEVGIIFFEMLLEHYKKYGTNNTGALILTKDIAAYRRLIEEWDIVSLAERYDMLVQLGNLFVIEPENIDSLITEGYLAKIEPYLLRPYLMIRSDWNTFSKAQKDLFMEVSETEKYKTDDLIGQFQMLKEMINEKKKNMNL</sequence>
<proteinExistence type="inferred from homology"/>
<reference evidence="8 9" key="2">
    <citation type="submission" date="2016-08" db="EMBL/GenBank/DDBJ databases">
        <title>Pervasive Adenine N6-methylation of Active Genes in Fungi.</title>
        <authorList>
            <consortium name="DOE Joint Genome Institute"/>
            <person name="Mondo S.J."/>
            <person name="Dannebaum R.O."/>
            <person name="Kuo R.C."/>
            <person name="Labutti K."/>
            <person name="Haridas S."/>
            <person name="Kuo A."/>
            <person name="Salamov A."/>
            <person name="Ahrendt S.R."/>
            <person name="Lipzen A."/>
            <person name="Sullivan W."/>
            <person name="Andreopoulos W.B."/>
            <person name="Clum A."/>
            <person name="Lindquist E."/>
            <person name="Daum C."/>
            <person name="Ramamoorthy G.K."/>
            <person name="Gryganskyi A."/>
            <person name="Culley D."/>
            <person name="Magnuson J.K."/>
            <person name="James T.Y."/>
            <person name="O'Malley M.A."/>
            <person name="Stajich J.E."/>
            <person name="Spatafora J.W."/>
            <person name="Visel A."/>
            <person name="Grigoriev I.V."/>
        </authorList>
    </citation>
    <scope>NUCLEOTIDE SEQUENCE [LARGE SCALE GENOMIC DNA]</scope>
    <source>
        <strain evidence="8 9">S4</strain>
    </source>
</reference>
<dbReference type="Proteomes" id="UP000193944">
    <property type="component" value="Unassembled WGS sequence"/>
</dbReference>
<dbReference type="InterPro" id="IPR009976">
    <property type="entry name" value="Sec10-like"/>
</dbReference>
<keyword evidence="9" id="KW-1185">Reference proteome</keyword>
<dbReference type="InterPro" id="IPR048625">
    <property type="entry name" value="Sec10_N"/>
</dbReference>
<reference evidence="8 9" key="1">
    <citation type="submission" date="2016-08" db="EMBL/GenBank/DDBJ databases">
        <title>A Parts List for Fungal Cellulosomes Revealed by Comparative Genomics.</title>
        <authorList>
            <consortium name="DOE Joint Genome Institute"/>
            <person name="Haitjema C.H."/>
            <person name="Gilmore S.P."/>
            <person name="Henske J.K."/>
            <person name="Solomon K.V."/>
            <person name="De Groot R."/>
            <person name="Kuo A."/>
            <person name="Mondo S.J."/>
            <person name="Salamov A.A."/>
            <person name="Labutti K."/>
            <person name="Zhao Z."/>
            <person name="Chiniquy J."/>
            <person name="Barry K."/>
            <person name="Brewer H.M."/>
            <person name="Purvine S.O."/>
            <person name="Wright A.T."/>
            <person name="Boxma B."/>
            <person name="Van Alen T."/>
            <person name="Hackstein J.H."/>
            <person name="Baker S.E."/>
            <person name="Grigoriev I.V."/>
            <person name="O'Malley M.A."/>
        </authorList>
    </citation>
    <scope>NUCLEOTIDE SEQUENCE [LARGE SCALE GENOMIC DNA]</scope>
    <source>
        <strain evidence="8 9">S4</strain>
    </source>
</reference>
<name>A0A1Y1VPT8_9FUNG</name>
<evidence type="ECO:0000259" key="6">
    <source>
        <dbReference type="Pfam" id="PF07393"/>
    </source>
</evidence>
<dbReference type="PANTHER" id="PTHR12100">
    <property type="entry name" value="SEC10"/>
    <property type="match status" value="1"/>
</dbReference>
<feature type="coiled-coil region" evidence="5">
    <location>
        <begin position="63"/>
        <end position="90"/>
    </location>
</feature>
<keyword evidence="4 5" id="KW-0175">Coiled coil</keyword>
<evidence type="ECO:0000256" key="2">
    <source>
        <dbReference type="ARBA" id="ARBA00022448"/>
    </source>
</evidence>
<dbReference type="Pfam" id="PF20667">
    <property type="entry name" value="Sec10_N"/>
    <property type="match status" value="1"/>
</dbReference>
<gene>
    <name evidence="8" type="ORF">BCR32DRAFT_298472</name>
</gene>
<evidence type="ECO:0000313" key="9">
    <source>
        <dbReference type="Proteomes" id="UP000193944"/>
    </source>
</evidence>
<evidence type="ECO:0000313" key="8">
    <source>
        <dbReference type="EMBL" id="ORX63320.1"/>
    </source>
</evidence>
<evidence type="ECO:0000256" key="4">
    <source>
        <dbReference type="ARBA" id="ARBA00023054"/>
    </source>
</evidence>
<feature type="domain" description="Exocyst complex component Sec10 N-terminal" evidence="7">
    <location>
        <begin position="52"/>
        <end position="164"/>
    </location>
</feature>
<evidence type="ECO:0000259" key="7">
    <source>
        <dbReference type="Pfam" id="PF20667"/>
    </source>
</evidence>
<dbReference type="EMBL" id="MCFG01000653">
    <property type="protein sequence ID" value="ORX63320.1"/>
    <property type="molecule type" value="Genomic_DNA"/>
</dbReference>
<dbReference type="InterPro" id="IPR048627">
    <property type="entry name" value="Sec10_HB"/>
</dbReference>
<dbReference type="GO" id="GO:0006893">
    <property type="term" value="P:Golgi to plasma membrane transport"/>
    <property type="evidence" value="ECO:0007669"/>
    <property type="project" value="TreeGrafter"/>
</dbReference>
<accession>A0A1Y1VPT8</accession>
<evidence type="ECO:0000256" key="1">
    <source>
        <dbReference type="ARBA" id="ARBA00006572"/>
    </source>
</evidence>